<keyword evidence="2" id="KW-1185">Reference proteome</keyword>
<comment type="caution">
    <text evidence="1">The sequence shown here is derived from an EMBL/GenBank/DDBJ whole genome shotgun (WGS) entry which is preliminary data.</text>
</comment>
<evidence type="ECO:0000313" key="1">
    <source>
        <dbReference type="EMBL" id="GLH74908.1"/>
    </source>
</evidence>
<organism evidence="1 2">
    <name type="scientific">Geothrix limicola</name>
    <dbReference type="NCBI Taxonomy" id="2927978"/>
    <lineage>
        <taxon>Bacteria</taxon>
        <taxon>Pseudomonadati</taxon>
        <taxon>Acidobacteriota</taxon>
        <taxon>Holophagae</taxon>
        <taxon>Holophagales</taxon>
        <taxon>Holophagaceae</taxon>
        <taxon>Geothrix</taxon>
    </lineage>
</organism>
<sequence length="153" mass="17066">MDKGLMNLLTAPLLQRVTRILMACLPAPICPPLRAAQTELHRSLRLAFDLATTHHRTVVLDPCRKASEGRISLRLPEGVRWGRPAAVPLPPSLADSGWRGGRPRPITVMPHRRAAANVWFLHHGRQALCLRLDLTGSVELLRYRPLLGTWIAC</sequence>
<accession>A0ABQ5QL38</accession>
<evidence type="ECO:0000313" key="2">
    <source>
        <dbReference type="Proteomes" id="UP001165069"/>
    </source>
</evidence>
<dbReference type="EMBL" id="BSDE01000009">
    <property type="protein sequence ID" value="GLH74908.1"/>
    <property type="molecule type" value="Genomic_DNA"/>
</dbReference>
<reference evidence="1 2" key="1">
    <citation type="journal article" date="2023" name="Antonie Van Leeuwenhoek">
        <title>Mesoterricola silvestris gen. nov., sp. nov., Mesoterricola sediminis sp. nov., Geothrix oryzae sp. nov., Geothrix edaphica sp. nov., Geothrix rubra sp. nov., and Geothrix limicola sp. nov., six novel members of Acidobacteriota isolated from soils.</title>
        <authorList>
            <person name="Itoh H."/>
            <person name="Sugisawa Y."/>
            <person name="Mise K."/>
            <person name="Xu Z."/>
            <person name="Kuniyasu M."/>
            <person name="Ushijima N."/>
            <person name="Kawano K."/>
            <person name="Kobayashi E."/>
            <person name="Shiratori Y."/>
            <person name="Masuda Y."/>
            <person name="Senoo K."/>
        </authorList>
    </citation>
    <scope>NUCLEOTIDE SEQUENCE [LARGE SCALE GENOMIC DNA]</scope>
    <source>
        <strain evidence="1 2">Red804</strain>
    </source>
</reference>
<gene>
    <name evidence="1" type="ORF">GETHLI_34100</name>
</gene>
<protein>
    <submittedName>
        <fullName evidence="1">Uncharacterized protein</fullName>
    </submittedName>
</protein>
<dbReference type="Proteomes" id="UP001165069">
    <property type="component" value="Unassembled WGS sequence"/>
</dbReference>
<name>A0ABQ5QL38_9BACT</name>
<proteinExistence type="predicted"/>